<keyword evidence="7 10" id="KW-0472">Membrane</keyword>
<evidence type="ECO:0000256" key="5">
    <source>
        <dbReference type="ARBA" id="ARBA00022927"/>
    </source>
</evidence>
<evidence type="ECO:0000256" key="1">
    <source>
        <dbReference type="ARBA" id="ARBA00004156"/>
    </source>
</evidence>
<dbReference type="PANTHER" id="PTHR11043:SF0">
    <property type="entry name" value="COATOMER SUBUNIT ZETA"/>
    <property type="match status" value="1"/>
</dbReference>
<evidence type="ECO:0000256" key="9">
    <source>
        <dbReference type="ARBA" id="ARBA00029433"/>
    </source>
</evidence>
<evidence type="ECO:0000256" key="8">
    <source>
        <dbReference type="ARBA" id="ARBA00023329"/>
    </source>
</evidence>
<evidence type="ECO:0000256" key="2">
    <source>
        <dbReference type="ARBA" id="ARBA00004555"/>
    </source>
</evidence>
<comment type="function">
    <text evidence="10">The zeta subunit may be involved in regulating the coat assembly and, hence, the rate of biosynthetic protein transport due to its association-dissociation properties with the coatomer complex.</text>
</comment>
<keyword evidence="13" id="KW-1185">Reference proteome</keyword>
<evidence type="ECO:0000313" key="12">
    <source>
        <dbReference type="EMBL" id="CAL6004745.1"/>
    </source>
</evidence>
<evidence type="ECO:0000313" key="11">
    <source>
        <dbReference type="EMBL" id="CAI9929106.1"/>
    </source>
</evidence>
<dbReference type="GO" id="GO:0006890">
    <property type="term" value="P:retrograde vesicle-mediated transport, Golgi to endoplasmic reticulum"/>
    <property type="evidence" value="ECO:0007669"/>
    <property type="project" value="UniProtKB-UniRule"/>
</dbReference>
<comment type="subcellular location">
    <subcellularLocation>
        <location evidence="10">Cytoplasm</location>
    </subcellularLocation>
    <subcellularLocation>
        <location evidence="10">Golgi apparatus membrane</location>
        <topology evidence="10">Peripheral membrane protein</topology>
        <orientation evidence="10">Cytoplasmic side</orientation>
    </subcellularLocation>
    <subcellularLocation>
        <location evidence="10">Cytoplasmic vesicle</location>
        <location evidence="10">COPI-coated vesicle membrane</location>
        <topology evidence="10">Peripheral membrane protein</topology>
        <orientation evidence="10">Cytoplasmic side</orientation>
    </subcellularLocation>
    <subcellularLocation>
        <location evidence="1">Cytoplasmic vesicle membrane</location>
    </subcellularLocation>
    <subcellularLocation>
        <location evidence="9">Endomembrane system</location>
        <topology evidence="9">Peripheral membrane protein</topology>
        <orientation evidence="9">Cytoplasmic side</orientation>
    </subcellularLocation>
    <subcellularLocation>
        <location evidence="2">Golgi apparatus</location>
    </subcellularLocation>
</comment>
<keyword evidence="5 10" id="KW-0653">Protein transport</keyword>
<evidence type="ECO:0000313" key="13">
    <source>
        <dbReference type="Proteomes" id="UP001642409"/>
    </source>
</evidence>
<reference evidence="12 13" key="2">
    <citation type="submission" date="2024-07" db="EMBL/GenBank/DDBJ databases">
        <authorList>
            <person name="Akdeniz Z."/>
        </authorList>
    </citation>
    <scope>NUCLEOTIDE SEQUENCE [LARGE SCALE GENOMIC DNA]</scope>
</reference>
<dbReference type="PANTHER" id="PTHR11043">
    <property type="entry name" value="ZETA-COAT PROTEIN"/>
    <property type="match status" value="1"/>
</dbReference>
<dbReference type="AlphaFoldDB" id="A0AA86P1Z5"/>
<evidence type="ECO:0000256" key="4">
    <source>
        <dbReference type="ARBA" id="ARBA00022448"/>
    </source>
</evidence>
<evidence type="ECO:0000256" key="7">
    <source>
        <dbReference type="ARBA" id="ARBA00023136"/>
    </source>
</evidence>
<comment type="similarity">
    <text evidence="3 10">Belongs to the adaptor complexes small subunit family.</text>
</comment>
<keyword evidence="10" id="KW-0931">ER-Golgi transport</keyword>
<keyword evidence="10" id="KW-0963">Cytoplasm</keyword>
<dbReference type="InterPro" id="IPR011012">
    <property type="entry name" value="Longin-like_dom_sf"/>
</dbReference>
<evidence type="ECO:0000256" key="10">
    <source>
        <dbReference type="RuleBase" id="RU366053"/>
    </source>
</evidence>
<dbReference type="Proteomes" id="UP001642409">
    <property type="component" value="Unassembled WGS sequence"/>
</dbReference>
<dbReference type="GO" id="GO:0006891">
    <property type="term" value="P:intra-Golgi vesicle-mediated transport"/>
    <property type="evidence" value="ECO:0007669"/>
    <property type="project" value="TreeGrafter"/>
</dbReference>
<organism evidence="11">
    <name type="scientific">Hexamita inflata</name>
    <dbReference type="NCBI Taxonomy" id="28002"/>
    <lineage>
        <taxon>Eukaryota</taxon>
        <taxon>Metamonada</taxon>
        <taxon>Diplomonadida</taxon>
        <taxon>Hexamitidae</taxon>
        <taxon>Hexamitinae</taxon>
        <taxon>Hexamita</taxon>
    </lineage>
</organism>
<evidence type="ECO:0000256" key="3">
    <source>
        <dbReference type="ARBA" id="ARBA00006972"/>
    </source>
</evidence>
<dbReference type="EMBL" id="CAXDID020000049">
    <property type="protein sequence ID" value="CAL6004745.1"/>
    <property type="molecule type" value="Genomic_DNA"/>
</dbReference>
<proteinExistence type="inferred from homology"/>
<name>A0AA86P1Z5_9EUKA</name>
<comment type="caution">
    <text evidence="11">The sequence shown here is derived from an EMBL/GenBank/DDBJ whole genome shotgun (WGS) entry which is preliminary data.</text>
</comment>
<comment type="subunit">
    <text evidence="10">Oligomeric complex that consists of at least the alpha, beta, beta', gamma, delta, epsilon and zeta subunits.</text>
</comment>
<sequence>MQQISAVWLKTASKTLFFNKFNEKFNLDQYNKFTASTQLQVQYFKDIVVSKKVDDLSLFVFGDKDANELVLINALTTIETGLFYVLEDNVTEETVMTNYMIVSATMTEIVDNGYLLTEEVPEVFQKVAEAGIVNSVMGGVKFLAKTILQ</sequence>
<dbReference type="InterPro" id="IPR039652">
    <property type="entry name" value="Coatomer_zeta"/>
</dbReference>
<accession>A0AA86P1Z5</accession>
<dbReference type="EMBL" id="CATOUU010000424">
    <property type="protein sequence ID" value="CAI9929106.1"/>
    <property type="molecule type" value="Genomic_DNA"/>
</dbReference>
<dbReference type="Gene3D" id="3.30.450.60">
    <property type="match status" value="1"/>
</dbReference>
<protein>
    <recommendedName>
        <fullName evidence="10">Coatomer subunit zeta</fullName>
    </recommendedName>
</protein>
<dbReference type="GO" id="GO:0006886">
    <property type="term" value="P:intracellular protein transport"/>
    <property type="evidence" value="ECO:0007669"/>
    <property type="project" value="TreeGrafter"/>
</dbReference>
<keyword evidence="6 10" id="KW-0333">Golgi apparatus</keyword>
<dbReference type="SUPFAM" id="SSF64356">
    <property type="entry name" value="SNARE-like"/>
    <property type="match status" value="1"/>
</dbReference>
<reference evidence="11" key="1">
    <citation type="submission" date="2023-06" db="EMBL/GenBank/DDBJ databases">
        <authorList>
            <person name="Kurt Z."/>
        </authorList>
    </citation>
    <scope>NUCLEOTIDE SEQUENCE</scope>
</reference>
<evidence type="ECO:0000256" key="6">
    <source>
        <dbReference type="ARBA" id="ARBA00023034"/>
    </source>
</evidence>
<keyword evidence="4 10" id="KW-0813">Transport</keyword>
<gene>
    <name evidence="11" type="ORF">HINF_LOCUS16751</name>
    <name evidence="12" type="ORF">HINF_LOCUS19035</name>
</gene>
<dbReference type="GO" id="GO:0030126">
    <property type="term" value="C:COPI vesicle coat"/>
    <property type="evidence" value="ECO:0007669"/>
    <property type="project" value="UniProtKB-UniRule"/>
</dbReference>
<keyword evidence="8 10" id="KW-0968">Cytoplasmic vesicle</keyword>
<dbReference type="GO" id="GO:0000139">
    <property type="term" value="C:Golgi membrane"/>
    <property type="evidence" value="ECO:0007669"/>
    <property type="project" value="UniProtKB-SubCell"/>
</dbReference>